<dbReference type="InterPro" id="IPR000719">
    <property type="entry name" value="Prot_kinase_dom"/>
</dbReference>
<dbReference type="SUPFAM" id="SSF56112">
    <property type="entry name" value="Protein kinase-like (PK-like)"/>
    <property type="match status" value="1"/>
</dbReference>
<keyword evidence="4" id="KW-1185">Reference proteome</keyword>
<dbReference type="InterPro" id="IPR052895">
    <property type="entry name" value="HetReg/Transcr_Mod"/>
</dbReference>
<feature type="region of interest" description="Disordered" evidence="1">
    <location>
        <begin position="693"/>
        <end position="714"/>
    </location>
</feature>
<dbReference type="PANTHER" id="PTHR24148:SF73">
    <property type="entry name" value="HET DOMAIN PROTEIN (AFU_ORTHOLOGUE AFUA_8G01020)"/>
    <property type="match status" value="1"/>
</dbReference>
<accession>A0A9P9KD71</accession>
<reference evidence="3" key="1">
    <citation type="journal article" date="2021" name="Nat. Commun.">
        <title>Genetic determinants of endophytism in the Arabidopsis root mycobiome.</title>
        <authorList>
            <person name="Mesny F."/>
            <person name="Miyauchi S."/>
            <person name="Thiergart T."/>
            <person name="Pickel B."/>
            <person name="Atanasova L."/>
            <person name="Karlsson M."/>
            <person name="Huettel B."/>
            <person name="Barry K.W."/>
            <person name="Haridas S."/>
            <person name="Chen C."/>
            <person name="Bauer D."/>
            <person name="Andreopoulos W."/>
            <person name="Pangilinan J."/>
            <person name="LaButti K."/>
            <person name="Riley R."/>
            <person name="Lipzen A."/>
            <person name="Clum A."/>
            <person name="Drula E."/>
            <person name="Henrissat B."/>
            <person name="Kohler A."/>
            <person name="Grigoriev I.V."/>
            <person name="Martin F.M."/>
            <person name="Hacquard S."/>
        </authorList>
    </citation>
    <scope>NUCLEOTIDE SEQUENCE</scope>
    <source>
        <strain evidence="3">FSSC 5 MPI-SDFR-AT-0091</strain>
    </source>
</reference>
<name>A0A9P9KD71_FUSSL</name>
<dbReference type="GO" id="GO:0004672">
    <property type="term" value="F:protein kinase activity"/>
    <property type="evidence" value="ECO:0007669"/>
    <property type="project" value="InterPro"/>
</dbReference>
<dbReference type="InterPro" id="IPR011009">
    <property type="entry name" value="Kinase-like_dom_sf"/>
</dbReference>
<dbReference type="Gene3D" id="1.10.510.10">
    <property type="entry name" value="Transferase(Phosphotransferase) domain 1"/>
    <property type="match status" value="1"/>
</dbReference>
<evidence type="ECO:0000313" key="4">
    <source>
        <dbReference type="Proteomes" id="UP000736672"/>
    </source>
</evidence>
<dbReference type="PROSITE" id="PS50011">
    <property type="entry name" value="PROTEIN_KINASE_DOM"/>
    <property type="match status" value="1"/>
</dbReference>
<dbReference type="OrthoDB" id="1911848at2759"/>
<proteinExistence type="predicted"/>
<sequence length="1157" mass="129415">MAELILSAVGVGIAIPEFAKTVTKSLDYLADMGRKYKNAPKIVQEISVFARDLGQGKLTLDVSLAEWASRLEDLNPKFKDSLHDYLQRLQESVVETSAAIERLYDKDGSLKRFYFSTVGERRVTRAAKKFHRWQEDFVQLIELIEKEKSLTHRDLLLSSDQLMIFSKGDGEHLSPVPNSRRLFVGKGEFKNHGGGISTIDILVERRPLPIDEISVARVASRLSRAKCDRGILACIGYRQKNGIELLFRIPSYLHDPRPLNQIIGTTDNGKRIPYPLESRLELCHELCRAALSVHTSNFVHKNIRPENILLFRNSNNTQTANRFGCEELGVPFLTDWYMLRSFDDLSSRRGVNDWVENIYRHPQRQSLEPQARYNLGHDIYSLGVTLLEIALWESFVSSKDPPEISQRYRDTATEVGGLTSSTMDPARLFRKLTAAVLAQKVMVKLAREEVPSRMGTSLSQLIVACLTCLEGGMGEGNNFEENPNDAALGFHELTTDILIWSVKPRANQGLDTHPAMQRNMSSPTSAPQKSSLYANLHMSGRQIRLLQITSTKPEIVCRLEVVSLEDEPAYSALSYVWGDPAITRTVLVNGERVNVTTNLASALEHAPKHLEGANVAPRLWADALCINQDDPNEKNHQVPFMKDIYSQAEIVICWLGPPDELIHRGLDWIDVIARECSFTDDDENPQDALLDISQQEDSKNLNETATTDNPGASDALASYQKPLQELSKRRAPVPESGNSAWPANYHSIYERLYDSKHNIQDLLDAFQLPYWTRVWVFQEVALAKTPIFACGTRSVSLASLAQLARWVQPQFIDLVSWEFTKFTFRHIYAILEPRLEARHAAGHPILPCLKTRDGKISPESHWGMACNLSTSNPKDYFYGFLSLSCLDLVPDYSSNTSYVRASREGSLGTTSGELDLLVFAGVGHGWYEYPDTRSWAPNFPGMGKRVGHFEDLFLSSSGKASFTGSDMLVTVLILDKIQQLGPVRGGSIEGNAWFGPQGRQKYVTGCHPLAALHSLLNFESTIQEGEPALSIPDLSKAMGFVGWITASYQRMVCNGSVNTDASELNPKIEYLNGLLKDVPLQRLAETNLRYVGIFPLNVQPGDVVCVVNGLRCPAVLRKVGEDYKFVGTCFVQGLESAKQVQQLAEKEGKQVETIVIR</sequence>
<dbReference type="Proteomes" id="UP000736672">
    <property type="component" value="Unassembled WGS sequence"/>
</dbReference>
<dbReference type="GO" id="GO:0005524">
    <property type="term" value="F:ATP binding"/>
    <property type="evidence" value="ECO:0007669"/>
    <property type="project" value="InterPro"/>
</dbReference>
<protein>
    <submittedName>
        <fullName evidence="3">Heterokaryon incompatibility protein-domain-containing protein</fullName>
    </submittedName>
</protein>
<evidence type="ECO:0000313" key="3">
    <source>
        <dbReference type="EMBL" id="KAH7253091.1"/>
    </source>
</evidence>
<dbReference type="AlphaFoldDB" id="A0A9P9KD71"/>
<dbReference type="InterPro" id="IPR010730">
    <property type="entry name" value="HET"/>
</dbReference>
<dbReference type="Pfam" id="PF26639">
    <property type="entry name" value="Het-6_barrel"/>
    <property type="match status" value="1"/>
</dbReference>
<comment type="caution">
    <text evidence="3">The sequence shown here is derived from an EMBL/GenBank/DDBJ whole genome shotgun (WGS) entry which is preliminary data.</text>
</comment>
<dbReference type="Pfam" id="PF06985">
    <property type="entry name" value="HET"/>
    <property type="match status" value="1"/>
</dbReference>
<organism evidence="3 4">
    <name type="scientific">Fusarium solani</name>
    <name type="common">Filamentous fungus</name>
    <dbReference type="NCBI Taxonomy" id="169388"/>
    <lineage>
        <taxon>Eukaryota</taxon>
        <taxon>Fungi</taxon>
        <taxon>Dikarya</taxon>
        <taxon>Ascomycota</taxon>
        <taxon>Pezizomycotina</taxon>
        <taxon>Sordariomycetes</taxon>
        <taxon>Hypocreomycetidae</taxon>
        <taxon>Hypocreales</taxon>
        <taxon>Nectriaceae</taxon>
        <taxon>Fusarium</taxon>
        <taxon>Fusarium solani species complex</taxon>
    </lineage>
</organism>
<dbReference type="EMBL" id="JAGTJS010000011">
    <property type="protein sequence ID" value="KAH7253091.1"/>
    <property type="molecule type" value="Genomic_DNA"/>
</dbReference>
<gene>
    <name evidence="3" type="ORF">B0J15DRAFT_513361</name>
</gene>
<feature type="domain" description="Protein kinase" evidence="2">
    <location>
        <begin position="178"/>
        <end position="494"/>
    </location>
</feature>
<evidence type="ECO:0000259" key="2">
    <source>
        <dbReference type="PROSITE" id="PS50011"/>
    </source>
</evidence>
<feature type="compositionally biased region" description="Polar residues" evidence="1">
    <location>
        <begin position="701"/>
        <end position="710"/>
    </location>
</feature>
<evidence type="ECO:0000256" key="1">
    <source>
        <dbReference type="SAM" id="MobiDB-lite"/>
    </source>
</evidence>
<dbReference type="PANTHER" id="PTHR24148">
    <property type="entry name" value="ANKYRIN REPEAT DOMAIN-CONTAINING PROTEIN 39 HOMOLOG-RELATED"/>
    <property type="match status" value="1"/>
</dbReference>